<reference evidence="2 3" key="1">
    <citation type="submission" date="2018-08" db="EMBL/GenBank/DDBJ databases">
        <title>Draft genome of the lignicolous fungus Coniochaeta pulveracea.</title>
        <authorList>
            <person name="Borstlap C.J."/>
            <person name="De Witt R.N."/>
            <person name="Botha A."/>
            <person name="Volschenk H."/>
        </authorList>
    </citation>
    <scope>NUCLEOTIDE SEQUENCE [LARGE SCALE GENOMIC DNA]</scope>
    <source>
        <strain evidence="2 3">CAB683</strain>
    </source>
</reference>
<name>A0A420XXE5_9PEZI</name>
<keyword evidence="1" id="KW-1133">Transmembrane helix</keyword>
<feature type="transmembrane region" description="Helical" evidence="1">
    <location>
        <begin position="180"/>
        <end position="200"/>
    </location>
</feature>
<keyword evidence="1" id="KW-0472">Membrane</keyword>
<dbReference type="STRING" id="177199.A0A420XXE5"/>
<evidence type="ECO:0000256" key="1">
    <source>
        <dbReference type="SAM" id="Phobius"/>
    </source>
</evidence>
<dbReference type="EMBL" id="QVQW01000115">
    <property type="protein sequence ID" value="RKU40210.1"/>
    <property type="molecule type" value="Genomic_DNA"/>
</dbReference>
<feature type="transmembrane region" description="Helical" evidence="1">
    <location>
        <begin position="150"/>
        <end position="168"/>
    </location>
</feature>
<evidence type="ECO:0000313" key="3">
    <source>
        <dbReference type="Proteomes" id="UP000275385"/>
    </source>
</evidence>
<sequence>MATSDESPCWLGPPYNQLNLTNCTAAAYWLATYLDQRYYNTELHDAPIAAIYEYLSSVIPDNFSKPRFGDIIVWYYNMDNSTWAGLFDFPIYDCPDVLCKHLRWEGDPDLAGIGVMAVYYLAAALSTAYFVILALDTVQPWSRPSGARNAWQILFAIAMLIAATYRYGSSRRHPDKTHSLYGLVCATYMGIFSIFPPLLLQTVAADLRRRRIRLTLWLVVITFGLTVAGLDLNLRTSKAQLEKLMNRDSASVDNVWEYDCEPQHLRDALEDTLNLAEVILLLSISWWIYHAVPSRLWDRLCSTFGMQDHLWKIWPGVSHWILVIYQIICCVAMWASLGLFTRYRFRVQATMGSSYKDSQWSFGQVLALTTWVPLVVDLVTIYLYGPEDALQGKMSEHYSVVESTSADESRTALVQSPQPQGRYSKPRGFLTQARVRLEDTETKRCEDCELYTDAVLLRFLEQRERVMFFLQSSFACQYQSKS</sequence>
<dbReference type="OrthoDB" id="4582561at2759"/>
<feature type="transmembrane region" description="Helical" evidence="1">
    <location>
        <begin position="320"/>
        <end position="341"/>
    </location>
</feature>
<protein>
    <submittedName>
        <fullName evidence="2">Uncharacterized protein</fullName>
    </submittedName>
</protein>
<evidence type="ECO:0000313" key="2">
    <source>
        <dbReference type="EMBL" id="RKU40210.1"/>
    </source>
</evidence>
<accession>A0A420XXE5</accession>
<comment type="caution">
    <text evidence="2">The sequence shown here is derived from an EMBL/GenBank/DDBJ whole genome shotgun (WGS) entry which is preliminary data.</text>
</comment>
<gene>
    <name evidence="2" type="ORF">DL546_002132</name>
</gene>
<feature type="transmembrane region" description="Helical" evidence="1">
    <location>
        <begin position="272"/>
        <end position="289"/>
    </location>
</feature>
<feature type="transmembrane region" description="Helical" evidence="1">
    <location>
        <begin position="362"/>
        <end position="385"/>
    </location>
</feature>
<proteinExistence type="predicted"/>
<keyword evidence="1" id="KW-0812">Transmembrane</keyword>
<feature type="transmembrane region" description="Helical" evidence="1">
    <location>
        <begin position="212"/>
        <end position="234"/>
    </location>
</feature>
<organism evidence="2 3">
    <name type="scientific">Coniochaeta pulveracea</name>
    <dbReference type="NCBI Taxonomy" id="177199"/>
    <lineage>
        <taxon>Eukaryota</taxon>
        <taxon>Fungi</taxon>
        <taxon>Dikarya</taxon>
        <taxon>Ascomycota</taxon>
        <taxon>Pezizomycotina</taxon>
        <taxon>Sordariomycetes</taxon>
        <taxon>Sordariomycetidae</taxon>
        <taxon>Coniochaetales</taxon>
        <taxon>Coniochaetaceae</taxon>
        <taxon>Coniochaeta</taxon>
    </lineage>
</organism>
<feature type="transmembrane region" description="Helical" evidence="1">
    <location>
        <begin position="110"/>
        <end position="135"/>
    </location>
</feature>
<dbReference type="AlphaFoldDB" id="A0A420XXE5"/>
<dbReference type="Proteomes" id="UP000275385">
    <property type="component" value="Unassembled WGS sequence"/>
</dbReference>
<keyword evidence="3" id="KW-1185">Reference proteome</keyword>